<evidence type="ECO:0000256" key="1">
    <source>
        <dbReference type="SAM" id="Phobius"/>
    </source>
</evidence>
<proteinExistence type="predicted"/>
<feature type="transmembrane region" description="Helical" evidence="1">
    <location>
        <begin position="12"/>
        <end position="30"/>
    </location>
</feature>
<reference evidence="2 3" key="1">
    <citation type="submission" date="2018-06" db="EMBL/GenBank/DDBJ databases">
        <title>Comparative genomics reveals the genomic features of Rhizophagus irregularis, R. cerebriforme, R. diaphanum and Gigaspora rosea, and their symbiotic lifestyle signature.</title>
        <authorList>
            <person name="Morin E."/>
            <person name="San Clemente H."/>
            <person name="Chen E.C.H."/>
            <person name="De La Providencia I."/>
            <person name="Hainaut M."/>
            <person name="Kuo A."/>
            <person name="Kohler A."/>
            <person name="Murat C."/>
            <person name="Tang N."/>
            <person name="Roy S."/>
            <person name="Loubradou J."/>
            <person name="Henrissat B."/>
            <person name="Grigoriev I.V."/>
            <person name="Corradi N."/>
            <person name="Roux C."/>
            <person name="Martin F.M."/>
        </authorList>
    </citation>
    <scope>NUCLEOTIDE SEQUENCE [LARGE SCALE GENOMIC DNA]</scope>
    <source>
        <strain evidence="2 3">DAOM 227022</strain>
    </source>
</reference>
<keyword evidence="1" id="KW-0812">Transmembrane</keyword>
<organism evidence="2 3">
    <name type="scientific">Glomus cerebriforme</name>
    <dbReference type="NCBI Taxonomy" id="658196"/>
    <lineage>
        <taxon>Eukaryota</taxon>
        <taxon>Fungi</taxon>
        <taxon>Fungi incertae sedis</taxon>
        <taxon>Mucoromycota</taxon>
        <taxon>Glomeromycotina</taxon>
        <taxon>Glomeromycetes</taxon>
        <taxon>Glomerales</taxon>
        <taxon>Glomeraceae</taxon>
        <taxon>Glomus</taxon>
    </lineage>
</organism>
<name>A0A397S6F4_9GLOM</name>
<accession>A0A397S6F4</accession>
<evidence type="ECO:0000313" key="2">
    <source>
        <dbReference type="EMBL" id="RIA81072.1"/>
    </source>
</evidence>
<feature type="transmembrane region" description="Helical" evidence="1">
    <location>
        <begin position="36"/>
        <end position="55"/>
    </location>
</feature>
<gene>
    <name evidence="2" type="ORF">C1645_791273</name>
</gene>
<comment type="caution">
    <text evidence="2">The sequence shown here is derived from an EMBL/GenBank/DDBJ whole genome shotgun (WGS) entry which is preliminary data.</text>
</comment>
<keyword evidence="3" id="KW-1185">Reference proteome</keyword>
<dbReference type="EMBL" id="QKYT01000850">
    <property type="protein sequence ID" value="RIA81072.1"/>
    <property type="molecule type" value="Genomic_DNA"/>
</dbReference>
<keyword evidence="1" id="KW-0472">Membrane</keyword>
<dbReference type="AlphaFoldDB" id="A0A397S6F4"/>
<evidence type="ECO:0000313" key="3">
    <source>
        <dbReference type="Proteomes" id="UP000265703"/>
    </source>
</evidence>
<protein>
    <submittedName>
        <fullName evidence="2">Uncharacterized protein</fullName>
    </submittedName>
</protein>
<dbReference type="Proteomes" id="UP000265703">
    <property type="component" value="Unassembled WGS sequence"/>
</dbReference>
<keyword evidence="1" id="KW-1133">Transmembrane helix</keyword>
<sequence length="60" mass="7179">MRYSHSILYTRYILVLSQGIFSVQLSNIIFISRLFIVKLSLFVFVILEKIFLFCYTHKQS</sequence>